<name>A0ABP8G825_9BACT</name>
<gene>
    <name evidence="1" type="ORF">GCM10023184_03850</name>
</gene>
<accession>A0ABP8G825</accession>
<keyword evidence="2" id="KW-1185">Reference proteome</keyword>
<dbReference type="Proteomes" id="UP001501725">
    <property type="component" value="Unassembled WGS sequence"/>
</dbReference>
<proteinExistence type="predicted"/>
<dbReference type="EMBL" id="BAABGY010000001">
    <property type="protein sequence ID" value="GAA4319215.1"/>
    <property type="molecule type" value="Genomic_DNA"/>
</dbReference>
<protein>
    <submittedName>
        <fullName evidence="1">Uncharacterized protein</fullName>
    </submittedName>
</protein>
<organism evidence="1 2">
    <name type="scientific">Flaviaesturariibacter amylovorans</name>
    <dbReference type="NCBI Taxonomy" id="1084520"/>
    <lineage>
        <taxon>Bacteria</taxon>
        <taxon>Pseudomonadati</taxon>
        <taxon>Bacteroidota</taxon>
        <taxon>Chitinophagia</taxon>
        <taxon>Chitinophagales</taxon>
        <taxon>Chitinophagaceae</taxon>
        <taxon>Flaviaestuariibacter</taxon>
    </lineage>
</organism>
<sequence length="189" mass="20661">MIKKLLVSAMCILLSERTLGQDATGMSARPPAPPPRENVEQQVAAARTKLWKSQAYGIQLLVPATWKQLTPNESEIVSFAAPNKEIVSIRAYRGLLFGSADDARQRLEAGLRNQFPKMKVVSSRVVAVNGIETADIVLSGLIGTSSGIYRGISFHNETNSFIMTCFYLPKDEKLFGEVVNSVLGTVSFN</sequence>
<evidence type="ECO:0000313" key="2">
    <source>
        <dbReference type="Proteomes" id="UP001501725"/>
    </source>
</evidence>
<comment type="caution">
    <text evidence="1">The sequence shown here is derived from an EMBL/GenBank/DDBJ whole genome shotgun (WGS) entry which is preliminary data.</text>
</comment>
<evidence type="ECO:0000313" key="1">
    <source>
        <dbReference type="EMBL" id="GAA4319215.1"/>
    </source>
</evidence>
<dbReference type="RefSeq" id="WP_345252942.1">
    <property type="nucleotide sequence ID" value="NZ_BAABGY010000001.1"/>
</dbReference>
<reference evidence="2" key="1">
    <citation type="journal article" date="2019" name="Int. J. Syst. Evol. Microbiol.">
        <title>The Global Catalogue of Microorganisms (GCM) 10K type strain sequencing project: providing services to taxonomists for standard genome sequencing and annotation.</title>
        <authorList>
            <consortium name="The Broad Institute Genomics Platform"/>
            <consortium name="The Broad Institute Genome Sequencing Center for Infectious Disease"/>
            <person name="Wu L."/>
            <person name="Ma J."/>
        </authorList>
    </citation>
    <scope>NUCLEOTIDE SEQUENCE [LARGE SCALE GENOMIC DNA]</scope>
    <source>
        <strain evidence="2">JCM 17919</strain>
    </source>
</reference>